<dbReference type="RefSeq" id="WP_344907033.1">
    <property type="nucleotide sequence ID" value="NZ_BAAAYO010000005.1"/>
</dbReference>
<dbReference type="GO" id="GO:0016787">
    <property type="term" value="F:hydrolase activity"/>
    <property type="evidence" value="ECO:0007669"/>
    <property type="project" value="UniProtKB-KW"/>
</dbReference>
<gene>
    <name evidence="1" type="ORF">ACFFNY_02795</name>
</gene>
<dbReference type="Proteomes" id="UP001589619">
    <property type="component" value="Unassembled WGS sequence"/>
</dbReference>
<sequence>MENDKRTYYVSVQAGSIMENKGDTAFEFEISATEDDVADLQERFDMLSDLDNSSAFRAILPAVPYHQDSALDGYDYTLTDIYRKLYDLGNEETRQTIAGMDAIGEQEPPIT</sequence>
<reference evidence="1 2" key="1">
    <citation type="submission" date="2024-09" db="EMBL/GenBank/DDBJ databases">
        <authorList>
            <person name="Sun Q."/>
            <person name="Mori K."/>
        </authorList>
    </citation>
    <scope>NUCLEOTIDE SEQUENCE [LARGE SCALE GENOMIC DNA]</scope>
    <source>
        <strain evidence="1 2">JCM 12520</strain>
    </source>
</reference>
<keyword evidence="2" id="KW-1185">Reference proteome</keyword>
<dbReference type="EMBL" id="JBHMAG010000003">
    <property type="protein sequence ID" value="MFB9750488.1"/>
    <property type="molecule type" value="Genomic_DNA"/>
</dbReference>
<proteinExistence type="predicted"/>
<comment type="caution">
    <text evidence="1">The sequence shown here is derived from an EMBL/GenBank/DDBJ whole genome shotgun (WGS) entry which is preliminary data.</text>
</comment>
<organism evidence="1 2">
    <name type="scientific">Paenibacillus hodogayensis</name>
    <dbReference type="NCBI Taxonomy" id="279208"/>
    <lineage>
        <taxon>Bacteria</taxon>
        <taxon>Bacillati</taxon>
        <taxon>Bacillota</taxon>
        <taxon>Bacilli</taxon>
        <taxon>Bacillales</taxon>
        <taxon>Paenibacillaceae</taxon>
        <taxon>Paenibacillus</taxon>
    </lineage>
</organism>
<keyword evidence="1" id="KW-0378">Hydrolase</keyword>
<name>A0ABV5VQP5_9BACL</name>
<evidence type="ECO:0000313" key="1">
    <source>
        <dbReference type="EMBL" id="MFB9750488.1"/>
    </source>
</evidence>
<protein>
    <submittedName>
        <fullName evidence="1">Hydrolase</fullName>
    </submittedName>
</protein>
<accession>A0ABV5VQP5</accession>
<evidence type="ECO:0000313" key="2">
    <source>
        <dbReference type="Proteomes" id="UP001589619"/>
    </source>
</evidence>